<evidence type="ECO:0000313" key="1">
    <source>
        <dbReference type="EMBL" id="ASG29764.1"/>
    </source>
</evidence>
<name>A0A241Q4P4_FUSNP</name>
<dbReference type="Proteomes" id="UP000197638">
    <property type="component" value="Chromosome"/>
</dbReference>
<dbReference type="InterPro" id="IPR003477">
    <property type="entry name" value="PemK-like"/>
</dbReference>
<dbReference type="InterPro" id="IPR011067">
    <property type="entry name" value="Plasmid_toxin/cell-grow_inhib"/>
</dbReference>
<proteinExistence type="predicted"/>
<dbReference type="EMBL" id="CP022123">
    <property type="protein sequence ID" value="ASG29764.1"/>
    <property type="molecule type" value="Genomic_DNA"/>
</dbReference>
<evidence type="ECO:0000313" key="2">
    <source>
        <dbReference type="Proteomes" id="UP000197638"/>
    </source>
</evidence>
<dbReference type="Gene3D" id="2.30.30.110">
    <property type="match status" value="1"/>
</dbReference>
<evidence type="ECO:0008006" key="3">
    <source>
        <dbReference type="Google" id="ProtNLM"/>
    </source>
</evidence>
<accession>A0A241Q4P4</accession>
<dbReference type="AlphaFoldDB" id="A0A241Q4P4"/>
<gene>
    <name evidence="1" type="ORF">CBG61_10025</name>
</gene>
<protein>
    <recommendedName>
        <fullName evidence="3">Type II toxin-antitoxin system PemK/MazF family toxin</fullName>
    </recommendedName>
</protein>
<organism evidence="1 2">
    <name type="scientific">Fusobacterium nucleatum subsp. polymorphum</name>
    <name type="common">Fusobacterium polymorphum</name>
    <dbReference type="NCBI Taxonomy" id="76857"/>
    <lineage>
        <taxon>Bacteria</taxon>
        <taxon>Fusobacteriati</taxon>
        <taxon>Fusobacteriota</taxon>
        <taxon>Fusobacteriia</taxon>
        <taxon>Fusobacteriales</taxon>
        <taxon>Fusobacteriaceae</taxon>
        <taxon>Fusobacterium</taxon>
    </lineage>
</organism>
<reference evidence="1 2" key="1">
    <citation type="submission" date="2017-06" db="EMBL/GenBank/DDBJ databases">
        <title>Genome sequencing of Fusobacterium nucleatum subsp. polymorphum KCOM 1275 (=ChDC F310).</title>
        <authorList>
            <person name="Kook J.-K."/>
            <person name="Park S.-N."/>
            <person name="Lim Y.K."/>
            <person name="Roh H."/>
        </authorList>
    </citation>
    <scope>NUCLEOTIDE SEQUENCE [LARGE SCALE GENOMIC DNA]</scope>
    <source>
        <strain evidence="1 2">KCOM 1275</strain>
    </source>
</reference>
<dbReference type="Pfam" id="PF02452">
    <property type="entry name" value="PemK_toxin"/>
    <property type="match status" value="1"/>
</dbReference>
<dbReference type="GO" id="GO:0003677">
    <property type="term" value="F:DNA binding"/>
    <property type="evidence" value="ECO:0007669"/>
    <property type="project" value="InterPro"/>
</dbReference>
<sequence>MVEFYDVRNQKTSIKARPVLILSDMRNNDFTVLPISTIPNPLNIDVDYDIEINPQIFQKLNLNKISYVRTHKRIYLHQASIDKTKILGDIKSDYPDLFLEILEKMEKFNKEILENALN</sequence>